<feature type="repeat" description="WD" evidence="4">
    <location>
        <begin position="638"/>
        <end position="679"/>
    </location>
</feature>
<evidence type="ECO:0000256" key="4">
    <source>
        <dbReference type="PROSITE-ProRule" id="PRU00221"/>
    </source>
</evidence>
<dbReference type="SUPFAM" id="SSF81383">
    <property type="entry name" value="F-box domain"/>
    <property type="match status" value="1"/>
</dbReference>
<dbReference type="PANTHER" id="PTHR19849">
    <property type="entry name" value="PHOSPHOLIPASE A-2-ACTIVATING PROTEIN"/>
    <property type="match status" value="1"/>
</dbReference>
<dbReference type="InterPro" id="IPR036047">
    <property type="entry name" value="F-box-like_dom_sf"/>
</dbReference>
<dbReference type="PROSITE" id="PS50181">
    <property type="entry name" value="FBOX"/>
    <property type="match status" value="1"/>
</dbReference>
<evidence type="ECO:0000256" key="1">
    <source>
        <dbReference type="ARBA" id="ARBA00007968"/>
    </source>
</evidence>
<dbReference type="GO" id="GO:0043130">
    <property type="term" value="F:ubiquitin binding"/>
    <property type="evidence" value="ECO:0007669"/>
    <property type="project" value="TreeGrafter"/>
</dbReference>
<dbReference type="PROSITE" id="PS00678">
    <property type="entry name" value="WD_REPEATS_1"/>
    <property type="match status" value="3"/>
</dbReference>
<gene>
    <name evidence="6" type="ORF">F5X68DRAFT_45329</name>
</gene>
<dbReference type="InterPro" id="IPR020472">
    <property type="entry name" value="WD40_PAC1"/>
</dbReference>
<dbReference type="GO" id="GO:0005634">
    <property type="term" value="C:nucleus"/>
    <property type="evidence" value="ECO:0007669"/>
    <property type="project" value="TreeGrafter"/>
</dbReference>
<feature type="repeat" description="WD" evidence="4">
    <location>
        <begin position="680"/>
        <end position="721"/>
    </location>
</feature>
<dbReference type="InterPro" id="IPR019775">
    <property type="entry name" value="WD40_repeat_CS"/>
</dbReference>
<evidence type="ECO:0000259" key="5">
    <source>
        <dbReference type="PROSITE" id="PS50181"/>
    </source>
</evidence>
<dbReference type="OrthoDB" id="19711at2759"/>
<dbReference type="InterPro" id="IPR001680">
    <property type="entry name" value="WD40_rpt"/>
</dbReference>
<evidence type="ECO:0000313" key="6">
    <source>
        <dbReference type="EMBL" id="KAH6693478.1"/>
    </source>
</evidence>
<dbReference type="GO" id="GO:0043161">
    <property type="term" value="P:proteasome-mediated ubiquitin-dependent protein catabolic process"/>
    <property type="evidence" value="ECO:0007669"/>
    <property type="project" value="TreeGrafter"/>
</dbReference>
<sequence length="779" mass="84898">MAEQRLATSKTMSSRVFAVSDWAPAQEAALDDDAASTSTAAAAPIVVTVDSRNENRLRSMSHSLLGRRPRPESFMFPPSQNPDQDSLALHLGDLDVHGPNALSPSSGGNMGFKNKNIHGHARSASAAAHVPGGFKTLMRRASMSLKGIVHHSKRHSVAYQPDTAPYANGDFARPVTSHALSPSPWQRLRHAAHLGHHRASHGAADLERPRFVDPFPSSSSALPTPGSAAVPPYIPRNTGGAAKAAAAAAQQYNNNQYQARQVSPPPALRNRHWLGDFGVLRKNNSNDRESGIGIVLTGPDEAAADTDTAVDDDDLEGNNAVLQDSSISRVDFVAQVPVELAIQILSCLDGAALANASLVSRQWNNVVASQHVWRESFLRAKTTTYATGKAVAPGTGLGVPSVKPEVDWRELYRVREELDHNWKTGSAKPIYLNGHQDSIYCLQFDESKIVTGSRDRTIRIWDMHTLECRLVIGPPAIVQDASLLFDPNGQPMHYACRNDNERDEERVDSFPSISSFDQYHDASILCLQYDDRILVTGSSDGTCIVHDATNGYRPIQRLRRHSAAVLDLAFDDRHIVTCSKDHNICVWDRATGRLLRTLSGHGGPVNAVQLRGNTIVSCSGDFRVKLWNVDTGKCIREFVGHTKGLACSQFTEDGRFVASAGNDKVIRIWDANTGECVREITAHDNLVRSLHVDSVSGRLVSGSYDTDIKVFDLETGRQLIDFPRWHASWVLSAKSDYRRIVSTGQDPKILIMDFGADIKGIGALESMSKLAVAAQGPAV</sequence>
<dbReference type="EMBL" id="JAGSXJ010000003">
    <property type="protein sequence ID" value="KAH6693478.1"/>
    <property type="molecule type" value="Genomic_DNA"/>
</dbReference>
<dbReference type="InterPro" id="IPR001810">
    <property type="entry name" value="F-box_dom"/>
</dbReference>
<protein>
    <submittedName>
        <fullName evidence="6">Beta-TrCP</fullName>
    </submittedName>
</protein>
<evidence type="ECO:0000313" key="7">
    <source>
        <dbReference type="Proteomes" id="UP000770015"/>
    </source>
</evidence>
<feature type="repeat" description="WD" evidence="4">
    <location>
        <begin position="598"/>
        <end position="637"/>
    </location>
</feature>
<organism evidence="6 7">
    <name type="scientific">Plectosphaerella plurivora</name>
    <dbReference type="NCBI Taxonomy" id="936078"/>
    <lineage>
        <taxon>Eukaryota</taxon>
        <taxon>Fungi</taxon>
        <taxon>Dikarya</taxon>
        <taxon>Ascomycota</taxon>
        <taxon>Pezizomycotina</taxon>
        <taxon>Sordariomycetes</taxon>
        <taxon>Hypocreomycetidae</taxon>
        <taxon>Glomerellales</taxon>
        <taxon>Plectosphaerellaceae</taxon>
        <taxon>Plectosphaerella</taxon>
    </lineage>
</organism>
<feature type="repeat" description="WD" evidence="4">
    <location>
        <begin position="432"/>
        <end position="471"/>
    </location>
</feature>
<keyword evidence="2 4" id="KW-0853">WD repeat</keyword>
<dbReference type="SMART" id="SM00256">
    <property type="entry name" value="FBOX"/>
    <property type="match status" value="1"/>
</dbReference>
<dbReference type="PANTHER" id="PTHR19849:SF1">
    <property type="entry name" value="F-BOX_WD REPEAT-CONTAINING PROTEIN 7"/>
    <property type="match status" value="1"/>
</dbReference>
<keyword evidence="7" id="KW-1185">Reference proteome</keyword>
<evidence type="ECO:0000256" key="2">
    <source>
        <dbReference type="ARBA" id="ARBA00022574"/>
    </source>
</evidence>
<dbReference type="GO" id="GO:0010992">
    <property type="term" value="P:ubiquitin recycling"/>
    <property type="evidence" value="ECO:0007669"/>
    <property type="project" value="TreeGrafter"/>
</dbReference>
<dbReference type="InterPro" id="IPR015943">
    <property type="entry name" value="WD40/YVTN_repeat-like_dom_sf"/>
</dbReference>
<comment type="similarity">
    <text evidence="1">Belongs to the WD repeat MET30/SCONB/SCON-2 family.</text>
</comment>
<dbReference type="SMART" id="SM00320">
    <property type="entry name" value="WD40"/>
    <property type="match status" value="6"/>
</dbReference>
<proteinExistence type="inferred from homology"/>
<name>A0A9P8VJS6_9PEZI</name>
<dbReference type="Pfam" id="PF00400">
    <property type="entry name" value="WD40"/>
    <property type="match status" value="6"/>
</dbReference>
<keyword evidence="3" id="KW-0677">Repeat</keyword>
<accession>A0A9P8VJS6</accession>
<dbReference type="GO" id="GO:0005737">
    <property type="term" value="C:cytoplasm"/>
    <property type="evidence" value="ECO:0007669"/>
    <property type="project" value="TreeGrafter"/>
</dbReference>
<feature type="repeat" description="WD" evidence="4">
    <location>
        <begin position="558"/>
        <end position="597"/>
    </location>
</feature>
<evidence type="ECO:0000256" key="3">
    <source>
        <dbReference type="ARBA" id="ARBA00022737"/>
    </source>
</evidence>
<dbReference type="Gene3D" id="2.130.10.10">
    <property type="entry name" value="YVTN repeat-like/Quinoprotein amine dehydrogenase"/>
    <property type="match status" value="2"/>
</dbReference>
<dbReference type="PROSITE" id="PS50294">
    <property type="entry name" value="WD_REPEATS_REGION"/>
    <property type="match status" value="3"/>
</dbReference>
<dbReference type="AlphaFoldDB" id="A0A9P8VJS6"/>
<comment type="caution">
    <text evidence="6">The sequence shown here is derived from an EMBL/GenBank/DDBJ whole genome shotgun (WGS) entry which is preliminary data.</text>
</comment>
<dbReference type="InterPro" id="IPR036322">
    <property type="entry name" value="WD40_repeat_dom_sf"/>
</dbReference>
<dbReference type="SUPFAM" id="SSF50978">
    <property type="entry name" value="WD40 repeat-like"/>
    <property type="match status" value="1"/>
</dbReference>
<dbReference type="PRINTS" id="PR00320">
    <property type="entry name" value="GPROTEINBRPT"/>
</dbReference>
<dbReference type="Gene3D" id="1.20.1280.50">
    <property type="match status" value="1"/>
</dbReference>
<dbReference type="CDD" id="cd00200">
    <property type="entry name" value="WD40"/>
    <property type="match status" value="1"/>
</dbReference>
<dbReference type="PROSITE" id="PS50082">
    <property type="entry name" value="WD_REPEATS_2"/>
    <property type="match status" value="5"/>
</dbReference>
<feature type="domain" description="F-box" evidence="5">
    <location>
        <begin position="330"/>
        <end position="376"/>
    </location>
</feature>
<reference evidence="6" key="1">
    <citation type="journal article" date="2021" name="Nat. Commun.">
        <title>Genetic determinants of endophytism in the Arabidopsis root mycobiome.</title>
        <authorList>
            <person name="Mesny F."/>
            <person name="Miyauchi S."/>
            <person name="Thiergart T."/>
            <person name="Pickel B."/>
            <person name="Atanasova L."/>
            <person name="Karlsson M."/>
            <person name="Huettel B."/>
            <person name="Barry K.W."/>
            <person name="Haridas S."/>
            <person name="Chen C."/>
            <person name="Bauer D."/>
            <person name="Andreopoulos W."/>
            <person name="Pangilinan J."/>
            <person name="LaButti K."/>
            <person name="Riley R."/>
            <person name="Lipzen A."/>
            <person name="Clum A."/>
            <person name="Drula E."/>
            <person name="Henrissat B."/>
            <person name="Kohler A."/>
            <person name="Grigoriev I.V."/>
            <person name="Martin F.M."/>
            <person name="Hacquard S."/>
        </authorList>
    </citation>
    <scope>NUCLEOTIDE SEQUENCE</scope>
    <source>
        <strain evidence="6">MPI-SDFR-AT-0117</strain>
    </source>
</reference>
<dbReference type="Proteomes" id="UP000770015">
    <property type="component" value="Unassembled WGS sequence"/>
</dbReference>
<dbReference type="Pfam" id="PF12937">
    <property type="entry name" value="F-box-like"/>
    <property type="match status" value="1"/>
</dbReference>